<evidence type="ECO:0000256" key="6">
    <source>
        <dbReference type="ARBA" id="ARBA00022679"/>
    </source>
</evidence>
<dbReference type="Gene3D" id="3.30.565.10">
    <property type="entry name" value="Histidine kinase-like ATPase, C-terminal domain"/>
    <property type="match status" value="1"/>
</dbReference>
<evidence type="ECO:0000259" key="14">
    <source>
        <dbReference type="PROSITE" id="PS50109"/>
    </source>
</evidence>
<dbReference type="SMART" id="SM01231">
    <property type="entry name" value="H-kinase_dim"/>
    <property type="match status" value="1"/>
</dbReference>
<feature type="modified residue" description="Phosphohistidine" evidence="12">
    <location>
        <position position="46"/>
    </location>
</feature>
<feature type="domain" description="HPt" evidence="16">
    <location>
        <begin position="1"/>
        <end position="103"/>
    </location>
</feature>
<evidence type="ECO:0000256" key="8">
    <source>
        <dbReference type="ARBA" id="ARBA00022777"/>
    </source>
</evidence>
<evidence type="ECO:0000256" key="7">
    <source>
        <dbReference type="ARBA" id="ARBA00022741"/>
    </source>
</evidence>
<keyword evidence="8 17" id="KW-0418">Kinase</keyword>
<keyword evidence="18" id="KW-1185">Reference proteome</keyword>
<keyword evidence="4" id="KW-0145">Chemotaxis</keyword>
<gene>
    <name evidence="17" type="ORF">FHS56_000011</name>
</gene>
<keyword evidence="5 12" id="KW-0597">Phosphoprotein</keyword>
<comment type="catalytic activity">
    <reaction evidence="1">
        <text>ATP + protein L-histidine = ADP + protein N-phospho-L-histidine.</text>
        <dbReference type="EC" id="2.7.13.3"/>
    </reaction>
</comment>
<dbReference type="SUPFAM" id="SSF47384">
    <property type="entry name" value="Homodimeric domain of signal transducing histidine kinase"/>
    <property type="match status" value="1"/>
</dbReference>
<evidence type="ECO:0000256" key="10">
    <source>
        <dbReference type="ARBA" id="ARBA00023012"/>
    </source>
</evidence>
<reference evidence="17 18" key="1">
    <citation type="submission" date="2020-03" db="EMBL/GenBank/DDBJ databases">
        <title>Genomic Encyclopedia of Type Strains, Phase IV (KMG-IV): sequencing the most valuable type-strain genomes for metagenomic binning, comparative biology and taxonomic classification.</title>
        <authorList>
            <person name="Goeker M."/>
        </authorList>
    </citation>
    <scope>NUCLEOTIDE SEQUENCE [LARGE SCALE GENOMIC DNA]</scope>
    <source>
        <strain evidence="17 18">DSM 5718</strain>
    </source>
</reference>
<dbReference type="InterPro" id="IPR004358">
    <property type="entry name" value="Sig_transdc_His_kin-like_C"/>
</dbReference>
<dbReference type="EC" id="2.7.13.3" evidence="2"/>
<evidence type="ECO:0000256" key="12">
    <source>
        <dbReference type="PROSITE-ProRule" id="PRU00110"/>
    </source>
</evidence>
<dbReference type="InterPro" id="IPR004105">
    <property type="entry name" value="CheA-like_dim"/>
</dbReference>
<dbReference type="PRINTS" id="PR00344">
    <property type="entry name" value="BCTRLSENSOR"/>
</dbReference>
<keyword evidence="9" id="KW-0067">ATP-binding</keyword>
<dbReference type="PANTHER" id="PTHR43395:SF10">
    <property type="entry name" value="CHEMOTAXIS PROTEIN CHEA"/>
    <property type="match status" value="1"/>
</dbReference>
<accession>A0A846MM50</accession>
<dbReference type="InterPro" id="IPR036097">
    <property type="entry name" value="HisK_dim/P_sf"/>
</dbReference>
<dbReference type="EMBL" id="JAASRN010000001">
    <property type="protein sequence ID" value="NIK72525.1"/>
    <property type="molecule type" value="Genomic_DNA"/>
</dbReference>
<evidence type="ECO:0000256" key="5">
    <source>
        <dbReference type="ARBA" id="ARBA00022553"/>
    </source>
</evidence>
<dbReference type="Pfam" id="PF01584">
    <property type="entry name" value="CheW"/>
    <property type="match status" value="1"/>
</dbReference>
<dbReference type="Gene3D" id="1.20.120.160">
    <property type="entry name" value="HPT domain"/>
    <property type="match status" value="1"/>
</dbReference>
<dbReference type="InterPro" id="IPR002545">
    <property type="entry name" value="CheW-lke_dom"/>
</dbReference>
<evidence type="ECO:0000259" key="16">
    <source>
        <dbReference type="PROSITE" id="PS50894"/>
    </source>
</evidence>
<protein>
    <recommendedName>
        <fullName evidence="3">Chemotaxis protein CheA</fullName>
        <ecNumber evidence="2">2.7.13.3</ecNumber>
    </recommendedName>
</protein>
<dbReference type="InterPro" id="IPR036061">
    <property type="entry name" value="CheW-like_dom_sf"/>
</dbReference>
<sequence>MKDDELRDIFFTEAQEQYDEINRLFVELEQNKEDKQIIDSLFRLLHTLKANAGGMGFEQLAQFAHTLEDVFGEIKKGNLHINSELFNTLFRANDVLGAMIQHLKDPEHQEAPKYRGIKTKLEVLVRKTQAQANDSNDETEAVAASPQANAREAAPPPSGEVYSKEEQRSPLQIEATETAVATEEQLHLSDSIHVPVKKLDNLLNLVGELIIEKDRILNLYERLTAQRNGYNTEMTHIQRLTNELQHAVMSIRLVQVGTLFKKFHRIVRDVANEEGKHVRLVLKGMENEIDRNILQIISESLVHLVRNAISHGIETEDERVKQRKPGQGTVTLSAETIKEEVRIQVSDDGRGIDIEKIKLKALQKGLLSPEEAKRMPPEQLMQLIFLPGFSSADTVTKISGRGVGMDVVKRAIERVGGQIDISSTLGKGTTFTLILPLSMAVKSTLLFQLNDVTYAIPLAYTSAVSTFRKNDIHYVRNGLATNFLGKSISVVFLKDIFSLQSIQNPDKQFIIKSFEATPPDALFSTIIINYDQKEIGLIVDKLLQQKEIVEKPLGTLLKDAHFISGATILGTGEVCLVLDVPSLMHFLFKQIRSYQPSNS</sequence>
<keyword evidence="10" id="KW-0902">Two-component regulatory system</keyword>
<evidence type="ECO:0000259" key="15">
    <source>
        <dbReference type="PROSITE" id="PS50851"/>
    </source>
</evidence>
<dbReference type="PROSITE" id="PS50894">
    <property type="entry name" value="HPT"/>
    <property type="match status" value="1"/>
</dbReference>
<organism evidence="17 18">
    <name type="scientific">Thermonema lapsum</name>
    <dbReference type="NCBI Taxonomy" id="28195"/>
    <lineage>
        <taxon>Bacteria</taxon>
        <taxon>Pseudomonadati</taxon>
        <taxon>Bacteroidota</taxon>
        <taxon>Cytophagia</taxon>
        <taxon>Cytophagales</taxon>
        <taxon>Thermonemataceae</taxon>
        <taxon>Thermonema</taxon>
    </lineage>
</organism>
<dbReference type="GO" id="GO:0005524">
    <property type="term" value="F:ATP binding"/>
    <property type="evidence" value="ECO:0007669"/>
    <property type="project" value="UniProtKB-KW"/>
</dbReference>
<dbReference type="PROSITE" id="PS50851">
    <property type="entry name" value="CHEW"/>
    <property type="match status" value="1"/>
</dbReference>
<feature type="region of interest" description="Disordered" evidence="13">
    <location>
        <begin position="129"/>
        <end position="170"/>
    </location>
</feature>
<dbReference type="SMART" id="SM00260">
    <property type="entry name" value="CheW"/>
    <property type="match status" value="1"/>
</dbReference>
<keyword evidence="7" id="KW-0547">Nucleotide-binding</keyword>
<dbReference type="InterPro" id="IPR005467">
    <property type="entry name" value="His_kinase_dom"/>
</dbReference>
<dbReference type="SUPFAM" id="SSF50341">
    <property type="entry name" value="CheW-like"/>
    <property type="match status" value="1"/>
</dbReference>
<dbReference type="Gene3D" id="2.30.30.40">
    <property type="entry name" value="SH3 Domains"/>
    <property type="match status" value="1"/>
</dbReference>
<dbReference type="PROSITE" id="PS50109">
    <property type="entry name" value="HIS_KIN"/>
    <property type="match status" value="1"/>
</dbReference>
<dbReference type="InterPro" id="IPR036641">
    <property type="entry name" value="HPT_dom_sf"/>
</dbReference>
<dbReference type="SMART" id="SM00073">
    <property type="entry name" value="HPT"/>
    <property type="match status" value="1"/>
</dbReference>
<dbReference type="SMART" id="SM00387">
    <property type="entry name" value="HATPase_c"/>
    <property type="match status" value="1"/>
</dbReference>
<dbReference type="PANTHER" id="PTHR43395">
    <property type="entry name" value="SENSOR HISTIDINE KINASE CHEA"/>
    <property type="match status" value="1"/>
</dbReference>
<dbReference type="Pfam" id="PF02518">
    <property type="entry name" value="HATPase_c"/>
    <property type="match status" value="1"/>
</dbReference>
<evidence type="ECO:0000256" key="1">
    <source>
        <dbReference type="ARBA" id="ARBA00000085"/>
    </source>
</evidence>
<feature type="domain" description="Histidine kinase" evidence="14">
    <location>
        <begin position="187"/>
        <end position="439"/>
    </location>
</feature>
<feature type="domain" description="CheW-like" evidence="15">
    <location>
        <begin position="441"/>
        <end position="589"/>
    </location>
</feature>
<dbReference type="CDD" id="cd00088">
    <property type="entry name" value="HPT"/>
    <property type="match status" value="1"/>
</dbReference>
<dbReference type="SUPFAM" id="SSF47226">
    <property type="entry name" value="Histidine-containing phosphotransfer domain, HPT domain"/>
    <property type="match status" value="1"/>
</dbReference>
<evidence type="ECO:0000256" key="2">
    <source>
        <dbReference type="ARBA" id="ARBA00012438"/>
    </source>
</evidence>
<comment type="function">
    <text evidence="11">Involved in the transmission of sensory signals from the chemoreceptors to the flagellar motors. CheA is autophosphorylated; it can transfer its phosphate group to either CheB or CheY.</text>
</comment>
<evidence type="ECO:0000313" key="18">
    <source>
        <dbReference type="Proteomes" id="UP000537126"/>
    </source>
</evidence>
<dbReference type="InterPro" id="IPR051315">
    <property type="entry name" value="Bact_Chemotaxis_CheA"/>
</dbReference>
<evidence type="ECO:0000256" key="11">
    <source>
        <dbReference type="ARBA" id="ARBA00035100"/>
    </source>
</evidence>
<dbReference type="Proteomes" id="UP000537126">
    <property type="component" value="Unassembled WGS sequence"/>
</dbReference>
<dbReference type="GO" id="GO:0000155">
    <property type="term" value="F:phosphorelay sensor kinase activity"/>
    <property type="evidence" value="ECO:0007669"/>
    <property type="project" value="InterPro"/>
</dbReference>
<name>A0A846MM50_9BACT</name>
<dbReference type="InterPro" id="IPR003594">
    <property type="entry name" value="HATPase_dom"/>
</dbReference>
<proteinExistence type="predicted"/>
<dbReference type="Pfam" id="PF01627">
    <property type="entry name" value="Hpt"/>
    <property type="match status" value="1"/>
</dbReference>
<dbReference type="GO" id="GO:0006935">
    <property type="term" value="P:chemotaxis"/>
    <property type="evidence" value="ECO:0007669"/>
    <property type="project" value="UniProtKB-KW"/>
</dbReference>
<evidence type="ECO:0000256" key="9">
    <source>
        <dbReference type="ARBA" id="ARBA00022840"/>
    </source>
</evidence>
<dbReference type="RefSeq" id="WP_166917853.1">
    <property type="nucleotide sequence ID" value="NZ_JAASRN010000001.1"/>
</dbReference>
<dbReference type="InterPro" id="IPR037006">
    <property type="entry name" value="CheA-like_homodim_sf"/>
</dbReference>
<evidence type="ECO:0000256" key="13">
    <source>
        <dbReference type="SAM" id="MobiDB-lite"/>
    </source>
</evidence>
<dbReference type="SUPFAM" id="SSF55874">
    <property type="entry name" value="ATPase domain of HSP90 chaperone/DNA topoisomerase II/histidine kinase"/>
    <property type="match status" value="1"/>
</dbReference>
<dbReference type="Pfam" id="PF02895">
    <property type="entry name" value="H-kinase_dim"/>
    <property type="match status" value="1"/>
</dbReference>
<dbReference type="InterPro" id="IPR008207">
    <property type="entry name" value="Sig_transdc_His_kin_Hpt_dom"/>
</dbReference>
<keyword evidence="6 17" id="KW-0808">Transferase</keyword>
<dbReference type="FunFam" id="3.30.565.10:FF:000016">
    <property type="entry name" value="Chemotaxis protein CheA, putative"/>
    <property type="match status" value="1"/>
</dbReference>
<comment type="caution">
    <text evidence="17">The sequence shown here is derived from an EMBL/GenBank/DDBJ whole genome shotgun (WGS) entry which is preliminary data.</text>
</comment>
<dbReference type="InterPro" id="IPR036890">
    <property type="entry name" value="HATPase_C_sf"/>
</dbReference>
<evidence type="ECO:0000313" key="17">
    <source>
        <dbReference type="EMBL" id="NIK72525.1"/>
    </source>
</evidence>
<dbReference type="Gene3D" id="1.10.287.560">
    <property type="entry name" value="Histidine kinase CheA-like, homodimeric domain"/>
    <property type="match status" value="1"/>
</dbReference>
<evidence type="ECO:0000256" key="3">
    <source>
        <dbReference type="ARBA" id="ARBA00021495"/>
    </source>
</evidence>
<dbReference type="GO" id="GO:0005737">
    <property type="term" value="C:cytoplasm"/>
    <property type="evidence" value="ECO:0007669"/>
    <property type="project" value="InterPro"/>
</dbReference>
<evidence type="ECO:0000256" key="4">
    <source>
        <dbReference type="ARBA" id="ARBA00022500"/>
    </source>
</evidence>
<dbReference type="AlphaFoldDB" id="A0A846MM50"/>